<dbReference type="WBParaSite" id="Bm17367.1">
    <property type="protein sequence ID" value="Bm17367.1"/>
    <property type="gene ID" value="WBGene00268510"/>
</dbReference>
<evidence type="ECO:0000313" key="7">
    <source>
        <dbReference type="WBParaSite" id="Bm17367.1"/>
    </source>
</evidence>
<keyword evidence="1" id="KW-0812">Transmembrane</keyword>
<accession>A0A4E9F484</accession>
<keyword evidence="1" id="KW-1133">Transmembrane helix</keyword>
<evidence type="ECO:0000313" key="3">
    <source>
        <dbReference type="EMBL" id="VIO90762.1"/>
    </source>
</evidence>
<dbReference type="WBParaSite" id="Bm13117.1">
    <property type="protein sequence ID" value="Bm13117.1"/>
    <property type="gene ID" value="WBGene00233378"/>
</dbReference>
<reference evidence="3" key="3">
    <citation type="submission" date="2019-04" db="EMBL/GenBank/DDBJ databases">
        <authorList>
            <person name="Howe K."/>
            <person name="Paulini M."/>
            <person name="Williams G."/>
        </authorList>
    </citation>
    <scope>NUCLEOTIDE SEQUENCE [LARGE SCALE GENOMIC DNA]</scope>
    <source>
        <strain evidence="3">FR3</strain>
    </source>
</reference>
<keyword evidence="5" id="KW-1185">Reference proteome</keyword>
<feature type="transmembrane region" description="Helical" evidence="1">
    <location>
        <begin position="44"/>
        <end position="65"/>
    </location>
</feature>
<name>A0A0J9Y766_BRUMA</name>
<dbReference type="Proteomes" id="UP000006672">
    <property type="component" value="Unassembled WGS sequence"/>
</dbReference>
<dbReference type="EMBL" id="LN856963">
    <property type="protein sequence ID" value="CDQ03759.1"/>
    <property type="molecule type" value="Genomic_DNA"/>
</dbReference>
<reference evidence="2 5" key="1">
    <citation type="journal article" date="2007" name="Science">
        <title>Draft genome of the filarial nematode parasite Brugia malayi.</title>
        <authorList>
            <person name="Ghedin E."/>
            <person name="Wang S."/>
            <person name="Spiro D."/>
            <person name="Caler E."/>
            <person name="Zhao Q."/>
            <person name="Crabtree J."/>
            <person name="Allen J.E."/>
            <person name="Delcher A.L."/>
            <person name="Guiliano D.B."/>
            <person name="Miranda-Saavedra D."/>
            <person name="Angiuoli S.V."/>
            <person name="Creasy T."/>
            <person name="Amedeo P."/>
            <person name="Haas B."/>
            <person name="El-Sayed N.M."/>
            <person name="Wortman J.R."/>
            <person name="Feldblyum T."/>
            <person name="Tallon L."/>
            <person name="Schatz M."/>
            <person name="Shumway M."/>
            <person name="Koo H."/>
            <person name="Salzberg S.L."/>
            <person name="Schobel S."/>
            <person name="Pertea M."/>
            <person name="Pop M."/>
            <person name="White O."/>
            <person name="Barton G.J."/>
            <person name="Carlow C.K."/>
            <person name="Crawford M.J."/>
            <person name="Daub J."/>
            <person name="Dimmic M.W."/>
            <person name="Estes C.F."/>
            <person name="Foster J.M."/>
            <person name="Ganatra M."/>
            <person name="Gregory W.F."/>
            <person name="Johnson N.M."/>
            <person name="Jin J."/>
            <person name="Komuniecki R."/>
            <person name="Korf I."/>
            <person name="Kumar S."/>
            <person name="Laney S."/>
            <person name="Li B.W."/>
            <person name="Li W."/>
            <person name="Lindblom T.H."/>
            <person name="Lustigman S."/>
            <person name="Ma D."/>
            <person name="Maina C.V."/>
            <person name="Martin D.M."/>
            <person name="McCarter J.P."/>
            <person name="McReynolds L."/>
            <person name="Mitreva M."/>
            <person name="Nutman T.B."/>
            <person name="Parkinson J."/>
            <person name="Peregrin-Alvarez J.M."/>
            <person name="Poole C."/>
            <person name="Ren Q."/>
            <person name="Saunders L."/>
            <person name="Sluder A.E."/>
            <person name="Smith K."/>
            <person name="Stanke M."/>
            <person name="Unnasch T.R."/>
            <person name="Ware J."/>
            <person name="Wei A.D."/>
            <person name="Weil G."/>
            <person name="Williams D.J."/>
            <person name="Zhang Y."/>
            <person name="Williams S.A."/>
            <person name="Fraser-Liggett C."/>
            <person name="Slatko B."/>
            <person name="Blaxter M.L."/>
            <person name="Scott A.L."/>
        </authorList>
    </citation>
    <scope>NUCLEOTIDE SEQUENCE</scope>
    <source>
        <strain evidence="2 5">FR3</strain>
    </source>
</reference>
<dbReference type="EMBL" id="CAAKNF010000192">
    <property type="protein sequence ID" value="VIO90772.1"/>
    <property type="molecule type" value="Genomic_DNA"/>
</dbReference>
<proteinExistence type="predicted"/>
<reference evidence="6 7" key="4">
    <citation type="submission" date="2019-12" db="UniProtKB">
        <authorList>
            <consortium name="WormBaseParasite"/>
        </authorList>
    </citation>
    <scope>IDENTIFICATION</scope>
</reference>
<accession>A0A0J9Y766</accession>
<dbReference type="WormBase" id="Bm13117">
    <property type="protein sequence ID" value="BM28145"/>
    <property type="gene ID" value="WBGene00233378"/>
</dbReference>
<dbReference type="GeneID" id="66058744"/>
<dbReference type="CTD" id="66058744"/>
<sequence>MISSYQEMHEKVESLDFNEIIFFTNLSNIITETRKLDRSMVSSILVRSTKIAWSLLFCSIFFFALV</sequence>
<keyword evidence="1" id="KW-0472">Membrane</keyword>
<dbReference type="EMBL" id="CAAKNF010000192">
    <property type="protein sequence ID" value="VIO90762.1"/>
    <property type="molecule type" value="Genomic_DNA"/>
</dbReference>
<reference evidence="2" key="2">
    <citation type="submission" date="2012-12" db="EMBL/GenBank/DDBJ databases">
        <authorList>
            <person name="Gao Y.W."/>
            <person name="Fan S.T."/>
            <person name="Sun H.T."/>
            <person name="Wang Z."/>
            <person name="Gao X.L."/>
            <person name="Li Y.G."/>
            <person name="Wang T.C."/>
            <person name="Zhang K."/>
            <person name="Xu W.W."/>
            <person name="Yu Z.J."/>
            <person name="Xia X.Z."/>
        </authorList>
    </citation>
    <scope>NUCLEOTIDE SEQUENCE</scope>
    <source>
        <strain evidence="2">FR3</strain>
    </source>
</reference>
<dbReference type="AlphaFoldDB" id="A0A0J9Y766"/>
<evidence type="ECO:0000256" key="1">
    <source>
        <dbReference type="SAM" id="Phobius"/>
    </source>
</evidence>
<organism evidence="2">
    <name type="scientific">Brugia malayi</name>
    <name type="common">Filarial nematode worm</name>
    <dbReference type="NCBI Taxonomy" id="6279"/>
    <lineage>
        <taxon>Eukaryota</taxon>
        <taxon>Metazoa</taxon>
        <taxon>Ecdysozoa</taxon>
        <taxon>Nematoda</taxon>
        <taxon>Chromadorea</taxon>
        <taxon>Rhabditida</taxon>
        <taxon>Spirurina</taxon>
        <taxon>Spiruromorpha</taxon>
        <taxon>Filarioidea</taxon>
        <taxon>Onchocercidae</taxon>
        <taxon>Brugia</taxon>
    </lineage>
</organism>
<dbReference type="KEGG" id="bmy:BM_BM17367"/>
<evidence type="ECO:0000313" key="5">
    <source>
        <dbReference type="Proteomes" id="UP000006672"/>
    </source>
</evidence>
<gene>
    <name evidence="3 6 7" type="primary">Bm17367</name>
    <name evidence="8" type="ORF">Bm13117</name>
    <name evidence="4" type="ORF">BM_BM13117</name>
    <name evidence="2" type="ORF">BM_Bm13117</name>
    <name evidence="3" type="ORF">BM_BM17367</name>
</gene>
<evidence type="ECO:0000313" key="6">
    <source>
        <dbReference type="WBParaSite" id="Bm13117.1"/>
    </source>
</evidence>
<protein>
    <submittedName>
        <fullName evidence="2 6">Bm13117</fullName>
    </submittedName>
</protein>
<evidence type="ECO:0000313" key="4">
    <source>
        <dbReference type="EMBL" id="VIO90772.1"/>
    </source>
</evidence>
<evidence type="ECO:0000313" key="8">
    <source>
        <dbReference type="WormBase" id="Bm13117"/>
    </source>
</evidence>
<dbReference type="RefSeq" id="XP_042932489.1">
    <property type="nucleotide sequence ID" value="XM_043076555.1"/>
</dbReference>
<evidence type="ECO:0000313" key="2">
    <source>
        <dbReference type="EMBL" id="CDQ03759.1"/>
    </source>
</evidence>